<evidence type="ECO:0000313" key="2">
    <source>
        <dbReference type="Proteomes" id="UP000309997"/>
    </source>
</evidence>
<reference evidence="1 2" key="1">
    <citation type="journal article" date="2024" name="Plant Biotechnol. J.">
        <title>Genome and CRISPR/Cas9 system of a widespread forest tree (Populus alba) in the world.</title>
        <authorList>
            <person name="Liu Y.J."/>
            <person name="Jiang P.F."/>
            <person name="Han X.M."/>
            <person name="Li X.Y."/>
            <person name="Wang H.M."/>
            <person name="Wang Y.J."/>
            <person name="Wang X.X."/>
            <person name="Zeng Q.Y."/>
        </authorList>
    </citation>
    <scope>NUCLEOTIDE SEQUENCE [LARGE SCALE GENOMIC DNA]</scope>
    <source>
        <strain evidence="2">cv. PAL-ZL1</strain>
    </source>
</reference>
<name>A0ACC4B5F1_POPAL</name>
<sequence>MVSFPKTTVQAAGYSFAAATRGDTLHGDCHGHLVSSNIVLVYKRVEGGDVRDEVIHAISVISKPCYHECFSVELYRSFLSVSIFYIPCANCVYLSLLKFDPLQTICCMHISGLLKLCHVLLKFCPDVLYL</sequence>
<dbReference type="EMBL" id="RCHU02000013">
    <property type="protein sequence ID" value="KAL3573531.1"/>
    <property type="molecule type" value="Genomic_DNA"/>
</dbReference>
<evidence type="ECO:0000313" key="1">
    <source>
        <dbReference type="EMBL" id="KAL3573531.1"/>
    </source>
</evidence>
<proteinExistence type="predicted"/>
<accession>A0ACC4B5F1</accession>
<organism evidence="1 2">
    <name type="scientific">Populus alba</name>
    <name type="common">White poplar</name>
    <dbReference type="NCBI Taxonomy" id="43335"/>
    <lineage>
        <taxon>Eukaryota</taxon>
        <taxon>Viridiplantae</taxon>
        <taxon>Streptophyta</taxon>
        <taxon>Embryophyta</taxon>
        <taxon>Tracheophyta</taxon>
        <taxon>Spermatophyta</taxon>
        <taxon>Magnoliopsida</taxon>
        <taxon>eudicotyledons</taxon>
        <taxon>Gunneridae</taxon>
        <taxon>Pentapetalae</taxon>
        <taxon>rosids</taxon>
        <taxon>fabids</taxon>
        <taxon>Malpighiales</taxon>
        <taxon>Salicaceae</taxon>
        <taxon>Saliceae</taxon>
        <taxon>Populus</taxon>
    </lineage>
</organism>
<gene>
    <name evidence="1" type="ORF">D5086_024144</name>
</gene>
<comment type="caution">
    <text evidence="1">The sequence shown here is derived from an EMBL/GenBank/DDBJ whole genome shotgun (WGS) entry which is preliminary data.</text>
</comment>
<dbReference type="Proteomes" id="UP000309997">
    <property type="component" value="Unassembled WGS sequence"/>
</dbReference>
<protein>
    <submittedName>
        <fullName evidence="1">Uncharacterized protein</fullName>
    </submittedName>
</protein>
<keyword evidence="2" id="KW-1185">Reference proteome</keyword>